<accession>A0A0K1EA09</accession>
<gene>
    <name evidence="8" type="ORF">CMC5_018210</name>
</gene>
<protein>
    <recommendedName>
        <fullName evidence="7">Peptidase metallopeptidase domain-containing protein</fullName>
    </recommendedName>
</protein>
<dbReference type="OrthoDB" id="5482808at2"/>
<keyword evidence="6" id="KW-0732">Signal</keyword>
<dbReference type="SUPFAM" id="SSF55486">
    <property type="entry name" value="Metalloproteases ('zincins'), catalytic domain"/>
    <property type="match status" value="1"/>
</dbReference>
<keyword evidence="4" id="KW-0862">Zinc</keyword>
<dbReference type="PANTHER" id="PTHR10201">
    <property type="entry name" value="MATRIX METALLOPROTEINASE"/>
    <property type="match status" value="1"/>
</dbReference>
<organism evidence="8 9">
    <name type="scientific">Chondromyces crocatus</name>
    <dbReference type="NCBI Taxonomy" id="52"/>
    <lineage>
        <taxon>Bacteria</taxon>
        <taxon>Pseudomonadati</taxon>
        <taxon>Myxococcota</taxon>
        <taxon>Polyangia</taxon>
        <taxon>Polyangiales</taxon>
        <taxon>Polyangiaceae</taxon>
        <taxon>Chondromyces</taxon>
    </lineage>
</organism>
<dbReference type="AlphaFoldDB" id="A0A0K1EA09"/>
<dbReference type="InterPro" id="IPR033739">
    <property type="entry name" value="M10A_MMP"/>
</dbReference>
<dbReference type="RefSeq" id="WP_156338380.1">
    <property type="nucleotide sequence ID" value="NZ_CP012159.1"/>
</dbReference>
<dbReference type="KEGG" id="ccro:CMC5_018210"/>
<evidence type="ECO:0000259" key="7">
    <source>
        <dbReference type="SMART" id="SM00235"/>
    </source>
</evidence>
<dbReference type="SUPFAM" id="SSF47090">
    <property type="entry name" value="PGBD-like"/>
    <property type="match status" value="1"/>
</dbReference>
<dbReference type="Gene3D" id="3.40.390.10">
    <property type="entry name" value="Collagenase (Catalytic Domain)"/>
    <property type="match status" value="1"/>
</dbReference>
<dbReference type="InterPro" id="IPR006026">
    <property type="entry name" value="Peptidase_Metallo"/>
</dbReference>
<keyword evidence="1" id="KW-0645">Protease</keyword>
<keyword evidence="3" id="KW-0378">Hydrolase</keyword>
<dbReference type="PRINTS" id="PR00138">
    <property type="entry name" value="MATRIXIN"/>
</dbReference>
<keyword evidence="9" id="KW-1185">Reference proteome</keyword>
<evidence type="ECO:0000313" key="8">
    <source>
        <dbReference type="EMBL" id="AKT37679.1"/>
    </source>
</evidence>
<reference evidence="8 9" key="1">
    <citation type="submission" date="2015-07" db="EMBL/GenBank/DDBJ databases">
        <title>Genome analysis of myxobacterium Chondromyces crocatus Cm c5 reveals a high potential for natural compound synthesis and the genetic basis for the loss of fruiting body formation.</title>
        <authorList>
            <person name="Zaburannyi N."/>
            <person name="Bunk B."/>
            <person name="Maier J."/>
            <person name="Overmann J."/>
            <person name="Mueller R."/>
        </authorList>
    </citation>
    <scope>NUCLEOTIDE SEQUENCE [LARGE SCALE GENOMIC DNA]</scope>
    <source>
        <strain evidence="8 9">Cm c5</strain>
    </source>
</reference>
<dbReference type="EMBL" id="CP012159">
    <property type="protein sequence ID" value="AKT37679.1"/>
    <property type="molecule type" value="Genomic_DNA"/>
</dbReference>
<dbReference type="InterPro" id="IPR024079">
    <property type="entry name" value="MetalloPept_cat_dom_sf"/>
</dbReference>
<evidence type="ECO:0000313" key="9">
    <source>
        <dbReference type="Proteomes" id="UP000067626"/>
    </source>
</evidence>
<dbReference type="GO" id="GO:0030198">
    <property type="term" value="P:extracellular matrix organization"/>
    <property type="evidence" value="ECO:0007669"/>
    <property type="project" value="TreeGrafter"/>
</dbReference>
<dbReference type="InterPro" id="IPR021190">
    <property type="entry name" value="Pept_M10A"/>
</dbReference>
<dbReference type="GO" id="GO:0031012">
    <property type="term" value="C:extracellular matrix"/>
    <property type="evidence" value="ECO:0007669"/>
    <property type="project" value="InterPro"/>
</dbReference>
<dbReference type="Pfam" id="PF00413">
    <property type="entry name" value="Peptidase_M10"/>
    <property type="match status" value="1"/>
</dbReference>
<evidence type="ECO:0000256" key="6">
    <source>
        <dbReference type="SAM" id="SignalP"/>
    </source>
</evidence>
<dbReference type="InterPro" id="IPR001818">
    <property type="entry name" value="Pept_M10_metallopeptidase"/>
</dbReference>
<dbReference type="CDD" id="cd04278">
    <property type="entry name" value="ZnMc_MMP"/>
    <property type="match status" value="1"/>
</dbReference>
<sequence length="433" mass="47569">MSMRLRGRHVGWFLAALVSGAVAMVGCAVGGENEEGPAEVVEGPGVEEGDEARVDVEPLHLGDRGPEVRTLYGYLKAFGYFPNAELHEFIGWKPVFDQELTDPEVFDETLERALTLYQLAHGLPSDGTVNAETLALMAKPRCGFPDYYAGPHPFNVQDGVSNYVLSGLKWNKNALTYSFANHTTDLPAANTESDIRQAFNRWAAVTPLSFTKAGGTTDVRIGFYHGDHGDGHPFDGPYGVLAHAFYPSHGGTHFDEAENWTQNGTGIDLWSVALHEFGHTIGLNHSADTNAVMYAAYTGPRRELHHDDISGAQAIYGQKTIGWSWSGPMAGRFCTLINEPADPHHWNDNYLCSTVNYGFQWSYAGPIAGMRCTQIHEGSEPAAHTWHDNYLCVPNNSPLNLVWSSAGPIDGRTCTQIIEPGDPHTWHDNHLCY</sequence>
<dbReference type="Proteomes" id="UP000067626">
    <property type="component" value="Chromosome"/>
</dbReference>
<evidence type="ECO:0000256" key="3">
    <source>
        <dbReference type="ARBA" id="ARBA00022801"/>
    </source>
</evidence>
<dbReference type="InterPro" id="IPR002477">
    <property type="entry name" value="Peptidoglycan-bd-like"/>
</dbReference>
<dbReference type="Pfam" id="PF01471">
    <property type="entry name" value="PG_binding_1"/>
    <property type="match status" value="1"/>
</dbReference>
<evidence type="ECO:0000256" key="1">
    <source>
        <dbReference type="ARBA" id="ARBA00022670"/>
    </source>
</evidence>
<dbReference type="SMART" id="SM00235">
    <property type="entry name" value="ZnMc"/>
    <property type="match status" value="1"/>
</dbReference>
<dbReference type="GO" id="GO:0030574">
    <property type="term" value="P:collagen catabolic process"/>
    <property type="evidence" value="ECO:0007669"/>
    <property type="project" value="TreeGrafter"/>
</dbReference>
<feature type="signal peptide" evidence="6">
    <location>
        <begin position="1"/>
        <end position="23"/>
    </location>
</feature>
<dbReference type="STRING" id="52.CMC5_018210"/>
<dbReference type="PANTHER" id="PTHR10201:SF323">
    <property type="entry name" value="MATRIX METALLOPROTEINASE-21"/>
    <property type="match status" value="1"/>
</dbReference>
<feature type="domain" description="Peptidase metallopeptidase" evidence="7">
    <location>
        <begin position="166"/>
        <end position="318"/>
    </location>
</feature>
<dbReference type="InterPro" id="IPR036365">
    <property type="entry name" value="PGBD-like_sf"/>
</dbReference>
<feature type="chain" id="PRO_5005459114" description="Peptidase metallopeptidase domain-containing protein" evidence="6">
    <location>
        <begin position="24"/>
        <end position="433"/>
    </location>
</feature>
<dbReference type="GO" id="GO:0006508">
    <property type="term" value="P:proteolysis"/>
    <property type="evidence" value="ECO:0007669"/>
    <property type="project" value="UniProtKB-KW"/>
</dbReference>
<keyword evidence="5" id="KW-0482">Metalloprotease</keyword>
<dbReference type="GO" id="GO:0004222">
    <property type="term" value="F:metalloendopeptidase activity"/>
    <property type="evidence" value="ECO:0007669"/>
    <property type="project" value="InterPro"/>
</dbReference>
<dbReference type="GO" id="GO:0008270">
    <property type="term" value="F:zinc ion binding"/>
    <property type="evidence" value="ECO:0007669"/>
    <property type="project" value="InterPro"/>
</dbReference>
<name>A0A0K1EA09_CHOCO</name>
<dbReference type="PROSITE" id="PS51257">
    <property type="entry name" value="PROKAR_LIPOPROTEIN"/>
    <property type="match status" value="1"/>
</dbReference>
<evidence type="ECO:0000256" key="5">
    <source>
        <dbReference type="ARBA" id="ARBA00023049"/>
    </source>
</evidence>
<evidence type="ECO:0000256" key="2">
    <source>
        <dbReference type="ARBA" id="ARBA00022723"/>
    </source>
</evidence>
<keyword evidence="2" id="KW-0479">Metal-binding</keyword>
<proteinExistence type="predicted"/>
<evidence type="ECO:0000256" key="4">
    <source>
        <dbReference type="ARBA" id="ARBA00022833"/>
    </source>
</evidence>